<dbReference type="EMBL" id="QGKY02000190">
    <property type="protein sequence ID" value="KAF2590610.1"/>
    <property type="molecule type" value="Genomic_DNA"/>
</dbReference>
<evidence type="ECO:0000256" key="1">
    <source>
        <dbReference type="SAM" id="MobiDB-lite"/>
    </source>
</evidence>
<gene>
    <name evidence="2" type="ORF">F2Q70_00038899</name>
</gene>
<accession>A0A8S9K6Q5</accession>
<feature type="region of interest" description="Disordered" evidence="1">
    <location>
        <begin position="7"/>
        <end position="47"/>
    </location>
</feature>
<sequence length="112" mass="11969">MPILLKCGKSTPSSSADGRAGSTKRPAQPSAELNQSSSAMAELDRPCDQLGGWPSWIEHATSSAIRRDGPVQFGGWPSWIEHATKSAIRQAGLVQFGGWPSWKNRAVTVPSP</sequence>
<name>A0A8S9K6Q5_BRACR</name>
<reference evidence="2" key="1">
    <citation type="submission" date="2019-12" db="EMBL/GenBank/DDBJ databases">
        <title>Genome sequencing and annotation of Brassica cretica.</title>
        <authorList>
            <person name="Studholme D.J."/>
            <person name="Sarris P.F."/>
        </authorList>
    </citation>
    <scope>NUCLEOTIDE SEQUENCE</scope>
    <source>
        <strain evidence="2">PFS-102/07</strain>
        <tissue evidence="2">Leaf</tissue>
    </source>
</reference>
<evidence type="ECO:0000313" key="2">
    <source>
        <dbReference type="EMBL" id="KAF2590610.1"/>
    </source>
</evidence>
<protein>
    <submittedName>
        <fullName evidence="2">Uncharacterized protein</fullName>
    </submittedName>
</protein>
<proteinExistence type="predicted"/>
<organism evidence="2">
    <name type="scientific">Brassica cretica</name>
    <name type="common">Mustard</name>
    <dbReference type="NCBI Taxonomy" id="69181"/>
    <lineage>
        <taxon>Eukaryota</taxon>
        <taxon>Viridiplantae</taxon>
        <taxon>Streptophyta</taxon>
        <taxon>Embryophyta</taxon>
        <taxon>Tracheophyta</taxon>
        <taxon>Spermatophyta</taxon>
        <taxon>Magnoliopsida</taxon>
        <taxon>eudicotyledons</taxon>
        <taxon>Gunneridae</taxon>
        <taxon>Pentapetalae</taxon>
        <taxon>rosids</taxon>
        <taxon>malvids</taxon>
        <taxon>Brassicales</taxon>
        <taxon>Brassicaceae</taxon>
        <taxon>Brassiceae</taxon>
        <taxon>Brassica</taxon>
    </lineage>
</organism>
<dbReference type="AlphaFoldDB" id="A0A8S9K6Q5"/>
<comment type="caution">
    <text evidence="2">The sequence shown here is derived from an EMBL/GenBank/DDBJ whole genome shotgun (WGS) entry which is preliminary data.</text>
</comment>